<sequence>MDTAYSSAYSAPQRNASDIVLYLDKRHPVPPVPFELQGQVTPAVWESRLTTLANTSQRYSKVWLERIWVLTGFLVSLILPSVLYSVIYNSMNVVSEDGDVDFARLAESRMITFAIFLGVILFFFAPLAIWKVIGRKQASRLTNQWTKADRMNYGQNAASTWSVKTPTVFRDSTVLSISLPASMKPTSFHPNAYLPSYINAPTDGDASYYYPYNAAEVGVPRMSVVGNVPLYVDEKRAFEDSNV</sequence>
<dbReference type="EMBL" id="ML769383">
    <property type="protein sequence ID" value="KAE9411432.1"/>
    <property type="molecule type" value="Genomic_DNA"/>
</dbReference>
<keyword evidence="3" id="KW-1185">Reference proteome</keyword>
<evidence type="ECO:0000313" key="2">
    <source>
        <dbReference type="EMBL" id="KAE9411432.1"/>
    </source>
</evidence>
<proteinExistence type="predicted"/>
<name>A0A6A4IGE8_9AGAR</name>
<keyword evidence="1" id="KW-0472">Membrane</keyword>
<dbReference type="OrthoDB" id="2504001at2759"/>
<organism evidence="2 3">
    <name type="scientific">Gymnopus androsaceus JB14</name>
    <dbReference type="NCBI Taxonomy" id="1447944"/>
    <lineage>
        <taxon>Eukaryota</taxon>
        <taxon>Fungi</taxon>
        <taxon>Dikarya</taxon>
        <taxon>Basidiomycota</taxon>
        <taxon>Agaricomycotina</taxon>
        <taxon>Agaricomycetes</taxon>
        <taxon>Agaricomycetidae</taxon>
        <taxon>Agaricales</taxon>
        <taxon>Marasmiineae</taxon>
        <taxon>Omphalotaceae</taxon>
        <taxon>Gymnopus</taxon>
    </lineage>
</organism>
<evidence type="ECO:0000256" key="1">
    <source>
        <dbReference type="SAM" id="Phobius"/>
    </source>
</evidence>
<keyword evidence="1" id="KW-1133">Transmembrane helix</keyword>
<feature type="transmembrane region" description="Helical" evidence="1">
    <location>
        <begin position="67"/>
        <end position="90"/>
    </location>
</feature>
<reference evidence="2" key="1">
    <citation type="journal article" date="2019" name="Environ. Microbiol.">
        <title>Fungal ecological strategies reflected in gene transcription - a case study of two litter decomposers.</title>
        <authorList>
            <person name="Barbi F."/>
            <person name="Kohler A."/>
            <person name="Barry K."/>
            <person name="Baskaran P."/>
            <person name="Daum C."/>
            <person name="Fauchery L."/>
            <person name="Ihrmark K."/>
            <person name="Kuo A."/>
            <person name="LaButti K."/>
            <person name="Lipzen A."/>
            <person name="Morin E."/>
            <person name="Grigoriev I.V."/>
            <person name="Henrissat B."/>
            <person name="Lindahl B."/>
            <person name="Martin F."/>
        </authorList>
    </citation>
    <scope>NUCLEOTIDE SEQUENCE</scope>
    <source>
        <strain evidence="2">JB14</strain>
    </source>
</reference>
<keyword evidence="1" id="KW-0812">Transmembrane</keyword>
<accession>A0A6A4IGE8</accession>
<gene>
    <name evidence="2" type="ORF">BT96DRAFT_870141</name>
</gene>
<evidence type="ECO:0000313" key="3">
    <source>
        <dbReference type="Proteomes" id="UP000799118"/>
    </source>
</evidence>
<dbReference type="Proteomes" id="UP000799118">
    <property type="component" value="Unassembled WGS sequence"/>
</dbReference>
<protein>
    <submittedName>
        <fullName evidence="2">Uncharacterized protein</fullName>
    </submittedName>
</protein>
<feature type="transmembrane region" description="Helical" evidence="1">
    <location>
        <begin position="110"/>
        <end position="130"/>
    </location>
</feature>
<dbReference type="AlphaFoldDB" id="A0A6A4IGE8"/>